<evidence type="ECO:0000313" key="1">
    <source>
        <dbReference type="EMBL" id="KAK3032274.1"/>
    </source>
</evidence>
<dbReference type="Proteomes" id="UP001188597">
    <property type="component" value="Unassembled WGS sequence"/>
</dbReference>
<organism evidence="1 2">
    <name type="scientific">Escallonia herrerae</name>
    <dbReference type="NCBI Taxonomy" id="1293975"/>
    <lineage>
        <taxon>Eukaryota</taxon>
        <taxon>Viridiplantae</taxon>
        <taxon>Streptophyta</taxon>
        <taxon>Embryophyta</taxon>
        <taxon>Tracheophyta</taxon>
        <taxon>Spermatophyta</taxon>
        <taxon>Magnoliopsida</taxon>
        <taxon>eudicotyledons</taxon>
        <taxon>Gunneridae</taxon>
        <taxon>Pentapetalae</taxon>
        <taxon>asterids</taxon>
        <taxon>campanulids</taxon>
        <taxon>Escalloniales</taxon>
        <taxon>Escalloniaceae</taxon>
        <taxon>Escallonia</taxon>
    </lineage>
</organism>
<keyword evidence="2" id="KW-1185">Reference proteome</keyword>
<comment type="caution">
    <text evidence="1">The sequence shown here is derived from an EMBL/GenBank/DDBJ whole genome shotgun (WGS) entry which is preliminary data.</text>
</comment>
<sequence>MTVLRDSSARLAFSSRSLLATTADDEEESFLVWEKDLRLDLAWWCMDLMDLCEVDEDGLALRNIIAGDHKLAAAPSPNPPAKPIAKAHQISGIDLTWTTGIDPSSKATRSVVSLSLDPPLKCSTSRR</sequence>
<reference evidence="1" key="1">
    <citation type="submission" date="2022-12" db="EMBL/GenBank/DDBJ databases">
        <title>Draft genome assemblies for two species of Escallonia (Escalloniales).</title>
        <authorList>
            <person name="Chanderbali A."/>
            <person name="Dervinis C."/>
            <person name="Anghel I."/>
            <person name="Soltis D."/>
            <person name="Soltis P."/>
            <person name="Zapata F."/>
        </authorList>
    </citation>
    <scope>NUCLEOTIDE SEQUENCE</scope>
    <source>
        <strain evidence="1">UCBG64.0493</strain>
        <tissue evidence="1">Leaf</tissue>
    </source>
</reference>
<protein>
    <submittedName>
        <fullName evidence="1">Uncharacterized protein</fullName>
    </submittedName>
</protein>
<name>A0AA88WSF4_9ASTE</name>
<accession>A0AA88WSF4</accession>
<evidence type="ECO:0000313" key="2">
    <source>
        <dbReference type="Proteomes" id="UP001188597"/>
    </source>
</evidence>
<proteinExistence type="predicted"/>
<dbReference type="AlphaFoldDB" id="A0AA88WSF4"/>
<dbReference type="EMBL" id="JAVXUP010000275">
    <property type="protein sequence ID" value="KAK3032274.1"/>
    <property type="molecule type" value="Genomic_DNA"/>
</dbReference>
<gene>
    <name evidence="1" type="ORF">RJ639_037448</name>
</gene>